<dbReference type="GO" id="GO:0005524">
    <property type="term" value="F:ATP binding"/>
    <property type="evidence" value="ECO:0007669"/>
    <property type="project" value="UniProtKB-KW"/>
</dbReference>
<evidence type="ECO:0000313" key="1">
    <source>
        <dbReference type="EMBL" id="KAG0724247.1"/>
    </source>
</evidence>
<dbReference type="OrthoDB" id="6509020at2759"/>
<keyword evidence="1" id="KW-0067">ATP-binding</keyword>
<comment type="caution">
    <text evidence="1">The sequence shown here is derived from an EMBL/GenBank/DDBJ whole genome shotgun (WGS) entry which is preliminary data.</text>
</comment>
<proteinExistence type="predicted"/>
<organism evidence="1 2">
    <name type="scientific">Chionoecetes opilio</name>
    <name type="common">Atlantic snow crab</name>
    <name type="synonym">Cancer opilio</name>
    <dbReference type="NCBI Taxonomy" id="41210"/>
    <lineage>
        <taxon>Eukaryota</taxon>
        <taxon>Metazoa</taxon>
        <taxon>Ecdysozoa</taxon>
        <taxon>Arthropoda</taxon>
        <taxon>Crustacea</taxon>
        <taxon>Multicrustacea</taxon>
        <taxon>Malacostraca</taxon>
        <taxon>Eumalacostraca</taxon>
        <taxon>Eucarida</taxon>
        <taxon>Decapoda</taxon>
        <taxon>Pleocyemata</taxon>
        <taxon>Brachyura</taxon>
        <taxon>Eubrachyura</taxon>
        <taxon>Majoidea</taxon>
        <taxon>Majidae</taxon>
        <taxon>Chionoecetes</taxon>
    </lineage>
</organism>
<dbReference type="AlphaFoldDB" id="A0A8J5CZN6"/>
<evidence type="ECO:0000313" key="2">
    <source>
        <dbReference type="Proteomes" id="UP000770661"/>
    </source>
</evidence>
<gene>
    <name evidence="1" type="primary">Abca17_0</name>
    <name evidence="1" type="ORF">GWK47_040977</name>
</gene>
<reference evidence="1" key="1">
    <citation type="submission" date="2020-07" db="EMBL/GenBank/DDBJ databases">
        <title>The High-quality genome of the commercially important snow crab, Chionoecetes opilio.</title>
        <authorList>
            <person name="Jeong J.-H."/>
            <person name="Ryu S."/>
        </authorList>
    </citation>
    <scope>NUCLEOTIDE SEQUENCE</scope>
    <source>
        <strain evidence="1">MADBK_172401_WGS</strain>
        <tissue evidence="1">Digestive gland</tissue>
    </source>
</reference>
<keyword evidence="2" id="KW-1185">Reference proteome</keyword>
<name>A0A8J5CZN6_CHIOP</name>
<accession>A0A8J5CZN6</accession>
<dbReference type="EMBL" id="JACEEZ010007152">
    <property type="protein sequence ID" value="KAG0724247.1"/>
    <property type="molecule type" value="Genomic_DNA"/>
</dbReference>
<protein>
    <submittedName>
        <fullName evidence="1">ATP-binding cassette sub-family A member 17</fullName>
    </submittedName>
</protein>
<dbReference type="Proteomes" id="UP000770661">
    <property type="component" value="Unassembled WGS sequence"/>
</dbReference>
<keyword evidence="1" id="KW-0547">Nucleotide-binding</keyword>
<sequence>MIMTEDSSVDSITAEVKKHMPTAALHSVVGGEVTFKLPPDTSLFAPLVDSLSARKEELGVRHFGLSLTTMEQVFLGVSKVMDKEEEQPPEAFTPHEEEGQSHHLGDATVENGIFTDSRQCLSEEKWVKQTGSSLLLQRIKAFFIKRFIYTKRKWPLFITQVGYTGGSSSHSDGSFLQGLVPVVVTIACLLIDRNFNFFTEQEPPLSLTPSVFSTTTFSFVNADPGLENLTSHYKHLFGANHKVEETDNVITSLLQASEENLSKYREQHAFSASFLSKEKHTALKVWAQTVPYHTVGIGTSLVTNTLLRQAMNSSYSITTDNYPFPPNTMWQFTTEFSASSLIYPSMMSLALAFLSASYLVQMVVVPSP</sequence>